<name>A0ABQ3HZP2_9BACT</name>
<organism evidence="1 2">
    <name type="scientific">Roseivirga thermotolerans</name>
    <dbReference type="NCBI Taxonomy" id="1758176"/>
    <lineage>
        <taxon>Bacteria</taxon>
        <taxon>Pseudomonadati</taxon>
        <taxon>Bacteroidota</taxon>
        <taxon>Cytophagia</taxon>
        <taxon>Cytophagales</taxon>
        <taxon>Roseivirgaceae</taxon>
        <taxon>Roseivirga</taxon>
    </lineage>
</organism>
<gene>
    <name evidence="1" type="ORF">GCM10011340_01480</name>
</gene>
<dbReference type="Proteomes" id="UP000658258">
    <property type="component" value="Unassembled WGS sequence"/>
</dbReference>
<dbReference type="EMBL" id="BNAG01000001">
    <property type="protein sequence ID" value="GHE51096.1"/>
    <property type="molecule type" value="Genomic_DNA"/>
</dbReference>
<proteinExistence type="predicted"/>
<protein>
    <submittedName>
        <fullName evidence="1">Uncharacterized protein</fullName>
    </submittedName>
</protein>
<evidence type="ECO:0000313" key="1">
    <source>
        <dbReference type="EMBL" id="GHE51096.1"/>
    </source>
</evidence>
<comment type="caution">
    <text evidence="1">The sequence shown here is derived from an EMBL/GenBank/DDBJ whole genome shotgun (WGS) entry which is preliminary data.</text>
</comment>
<reference evidence="2" key="1">
    <citation type="journal article" date="2019" name="Int. J. Syst. Evol. Microbiol.">
        <title>The Global Catalogue of Microorganisms (GCM) 10K type strain sequencing project: providing services to taxonomists for standard genome sequencing and annotation.</title>
        <authorList>
            <consortium name="The Broad Institute Genomics Platform"/>
            <consortium name="The Broad Institute Genome Sequencing Center for Infectious Disease"/>
            <person name="Wu L."/>
            <person name="Ma J."/>
        </authorList>
    </citation>
    <scope>NUCLEOTIDE SEQUENCE [LARGE SCALE GENOMIC DNA]</scope>
    <source>
        <strain evidence="2">CGMCC 1.15111</strain>
    </source>
</reference>
<keyword evidence="2" id="KW-1185">Reference proteome</keyword>
<sequence length="152" mass="17750">MKINKEYISTNRDFINGITIEKIEVDSIGIENYPTKYTVIYRASCHIQHPENKPPNPPDKIFFGKKGKYSWTEEFVETEFVHRGLSRYTTDSTYNSPWRPLSESHEVCPLEFQSEQWYFITIGHPSVTGVFFYIDKSGKEHQYFLPSGVSPI</sequence>
<evidence type="ECO:0000313" key="2">
    <source>
        <dbReference type="Proteomes" id="UP000658258"/>
    </source>
</evidence>
<accession>A0ABQ3HZP2</accession>